<accession>A0A3P7IWR0</accession>
<organism evidence="1 2">
    <name type="scientific">Strongylus vulgaris</name>
    <name type="common">Blood worm</name>
    <dbReference type="NCBI Taxonomy" id="40348"/>
    <lineage>
        <taxon>Eukaryota</taxon>
        <taxon>Metazoa</taxon>
        <taxon>Ecdysozoa</taxon>
        <taxon>Nematoda</taxon>
        <taxon>Chromadorea</taxon>
        <taxon>Rhabditida</taxon>
        <taxon>Rhabditina</taxon>
        <taxon>Rhabditomorpha</taxon>
        <taxon>Strongyloidea</taxon>
        <taxon>Strongylidae</taxon>
        <taxon>Strongylus</taxon>
    </lineage>
</organism>
<evidence type="ECO:0000313" key="2">
    <source>
        <dbReference type="Proteomes" id="UP000270094"/>
    </source>
</evidence>
<protein>
    <submittedName>
        <fullName evidence="1">Uncharacterized protein</fullName>
    </submittedName>
</protein>
<dbReference type="OrthoDB" id="46189at2759"/>
<gene>
    <name evidence="1" type="ORF">SVUK_LOCUS3675</name>
</gene>
<reference evidence="1 2" key="1">
    <citation type="submission" date="2018-11" db="EMBL/GenBank/DDBJ databases">
        <authorList>
            <consortium name="Pathogen Informatics"/>
        </authorList>
    </citation>
    <scope>NUCLEOTIDE SEQUENCE [LARGE SCALE GENOMIC DNA]</scope>
</reference>
<dbReference type="EMBL" id="UYYB01009659">
    <property type="protein sequence ID" value="VDM68677.1"/>
    <property type="molecule type" value="Genomic_DNA"/>
</dbReference>
<proteinExistence type="predicted"/>
<sequence>MASDQLLFHSVPKLIWRHFVQESIIARDLRNLENKLTSQLETINLASPPLFEKTSNKFDTLIGVGISPALEKCISSFYAGVQNARDSCAKYEQVEMDSQPERIREALAFELFAVIERLSNLRPRDDDKSSAQELSRARLCLALLHCDSSSFCQAMNKDGERIAKASRLLKTSAEDSLSCGSAFGSYCCEMVTELFCCSYTLIDHLKAWNYNLGGYSLSSILRHSTNFLESVCAGSQEEL</sequence>
<name>A0A3P7IWR0_STRVU</name>
<dbReference type="AlphaFoldDB" id="A0A3P7IWR0"/>
<dbReference type="Proteomes" id="UP000270094">
    <property type="component" value="Unassembled WGS sequence"/>
</dbReference>
<keyword evidence="2" id="KW-1185">Reference proteome</keyword>
<evidence type="ECO:0000313" key="1">
    <source>
        <dbReference type="EMBL" id="VDM68677.1"/>
    </source>
</evidence>